<sequence>MEKREWLLLSIGESMEPIQIQKTLFKFAMESKAASTELYSFIPYNWGPCSMEIYDDLSGLRDENLVEFAPSGRGWNIYHLTKEGAKKATDLRKSANRKLVKNIDSIHEYVVNRDFETLLSDIYSDYPDYAKESLFEV</sequence>
<dbReference type="SUPFAM" id="SSF46785">
    <property type="entry name" value="Winged helix' DNA-binding domain"/>
    <property type="match status" value="1"/>
</dbReference>
<reference evidence="1" key="1">
    <citation type="journal article" date="2014" name="Front. Microbiol.">
        <title>High frequency of phylogenetically diverse reductive dehalogenase-homologous genes in deep subseafloor sedimentary metagenomes.</title>
        <authorList>
            <person name="Kawai M."/>
            <person name="Futagami T."/>
            <person name="Toyoda A."/>
            <person name="Takaki Y."/>
            <person name="Nishi S."/>
            <person name="Hori S."/>
            <person name="Arai W."/>
            <person name="Tsubouchi T."/>
            <person name="Morono Y."/>
            <person name="Uchiyama I."/>
            <person name="Ito T."/>
            <person name="Fujiyama A."/>
            <person name="Inagaki F."/>
            <person name="Takami H."/>
        </authorList>
    </citation>
    <scope>NUCLEOTIDE SEQUENCE</scope>
    <source>
        <strain evidence="1">Expedition CK06-06</strain>
    </source>
</reference>
<evidence type="ECO:0008006" key="2">
    <source>
        <dbReference type="Google" id="ProtNLM"/>
    </source>
</evidence>
<gene>
    <name evidence="1" type="ORF">S03H2_34869</name>
</gene>
<accession>X1HZ07</accession>
<comment type="caution">
    <text evidence="1">The sequence shown here is derived from an EMBL/GenBank/DDBJ whole genome shotgun (WGS) entry which is preliminary data.</text>
</comment>
<name>X1HZ07_9ZZZZ</name>
<proteinExistence type="predicted"/>
<dbReference type="InterPro" id="IPR036390">
    <property type="entry name" value="WH_DNA-bd_sf"/>
</dbReference>
<dbReference type="EMBL" id="BARU01021300">
    <property type="protein sequence ID" value="GAH59054.1"/>
    <property type="molecule type" value="Genomic_DNA"/>
</dbReference>
<evidence type="ECO:0000313" key="1">
    <source>
        <dbReference type="EMBL" id="GAH59054.1"/>
    </source>
</evidence>
<protein>
    <recommendedName>
        <fullName evidence="2">Transcription regulator PadR N-terminal domain-containing protein</fullName>
    </recommendedName>
</protein>
<organism evidence="1">
    <name type="scientific">marine sediment metagenome</name>
    <dbReference type="NCBI Taxonomy" id="412755"/>
    <lineage>
        <taxon>unclassified sequences</taxon>
        <taxon>metagenomes</taxon>
        <taxon>ecological metagenomes</taxon>
    </lineage>
</organism>
<dbReference type="AlphaFoldDB" id="X1HZ07"/>